<dbReference type="Proteomes" id="UP000494106">
    <property type="component" value="Unassembled WGS sequence"/>
</dbReference>
<evidence type="ECO:0000259" key="2">
    <source>
        <dbReference type="Pfam" id="PF10180"/>
    </source>
</evidence>
<reference evidence="3 4" key="1">
    <citation type="submission" date="2020-04" db="EMBL/GenBank/DDBJ databases">
        <authorList>
            <person name="Wallbank WR R."/>
            <person name="Pardo Diaz C."/>
            <person name="Kozak K."/>
            <person name="Martin S."/>
            <person name="Jiggins C."/>
            <person name="Moest M."/>
            <person name="Warren A I."/>
            <person name="Byers J.R.P. K."/>
            <person name="Montejo-Kovacevich G."/>
            <person name="Yen C E."/>
        </authorList>
    </citation>
    <scope>NUCLEOTIDE SEQUENCE [LARGE SCALE GENOMIC DNA]</scope>
</reference>
<dbReference type="PANTHER" id="PTHR22306:SF2">
    <property type="entry name" value="CHROMOSOME 7 OPEN READING FRAME 50"/>
    <property type="match status" value="1"/>
</dbReference>
<feature type="region of interest" description="Disordered" evidence="1">
    <location>
        <begin position="231"/>
        <end position="265"/>
    </location>
</feature>
<accession>A0A8S1BNJ9</accession>
<organism evidence="3 4">
    <name type="scientific">Arctia plantaginis</name>
    <name type="common">Wood tiger moth</name>
    <name type="synonym">Phalaena plantaginis</name>
    <dbReference type="NCBI Taxonomy" id="874455"/>
    <lineage>
        <taxon>Eukaryota</taxon>
        <taxon>Metazoa</taxon>
        <taxon>Ecdysozoa</taxon>
        <taxon>Arthropoda</taxon>
        <taxon>Hexapoda</taxon>
        <taxon>Insecta</taxon>
        <taxon>Pterygota</taxon>
        <taxon>Neoptera</taxon>
        <taxon>Endopterygota</taxon>
        <taxon>Lepidoptera</taxon>
        <taxon>Glossata</taxon>
        <taxon>Ditrysia</taxon>
        <taxon>Noctuoidea</taxon>
        <taxon>Erebidae</taxon>
        <taxon>Arctiinae</taxon>
        <taxon>Arctia</taxon>
    </lineage>
</organism>
<gene>
    <name evidence="3" type="ORF">APLA_LOCUS17435</name>
</gene>
<dbReference type="InterPro" id="IPR019327">
    <property type="entry name" value="WKF"/>
</dbReference>
<protein>
    <recommendedName>
        <fullName evidence="2">WKF domain-containing protein</fullName>
    </recommendedName>
</protein>
<dbReference type="EMBL" id="CADEBC010000733">
    <property type="protein sequence ID" value="CAB3260369.1"/>
    <property type="molecule type" value="Genomic_DNA"/>
</dbReference>
<proteinExistence type="predicted"/>
<feature type="compositionally biased region" description="Basic and acidic residues" evidence="1">
    <location>
        <begin position="256"/>
        <end position="265"/>
    </location>
</feature>
<feature type="compositionally biased region" description="Basic residues" evidence="1">
    <location>
        <begin position="43"/>
        <end position="58"/>
    </location>
</feature>
<evidence type="ECO:0000313" key="3">
    <source>
        <dbReference type="EMBL" id="CAB3260369.1"/>
    </source>
</evidence>
<feature type="compositionally biased region" description="Acidic residues" evidence="1">
    <location>
        <begin position="243"/>
        <end position="255"/>
    </location>
</feature>
<evidence type="ECO:0000256" key="1">
    <source>
        <dbReference type="SAM" id="MobiDB-lite"/>
    </source>
</evidence>
<keyword evidence="4" id="KW-1185">Reference proteome</keyword>
<name>A0A8S1BNJ9_ARCPL</name>
<feature type="compositionally biased region" description="Basic and acidic residues" evidence="1">
    <location>
        <begin position="59"/>
        <end position="77"/>
    </location>
</feature>
<feature type="domain" description="WKF" evidence="2">
    <location>
        <begin position="161"/>
        <end position="223"/>
    </location>
</feature>
<sequence length="280" mass="32820">MLSFLLRISNLNYQAATLQVYNLTLTVYKHAYNSLNNGESKMGHNKKKNKNRNKKKNRRSNDNPQEDKSDHVEHEANETEVVLDNVFKSGSTKRQHEDNDNDSENEELPRKKKKKKQQVETATTDKKGKKSIRQMKREKFAERQAEAQAIAKDQLKSQCLNYLSQWKHDKANWKFMKAKQVWLYKNKFSATLLPDSSWPLLLEYFESAQGNIRKMLLEDASKIIKQMDEWTESQSDPLTAETVNEEDNNYNDNSDEAPKSKKPDEIVYKRARDLIQCLEE</sequence>
<dbReference type="AlphaFoldDB" id="A0A8S1BNJ9"/>
<dbReference type="Pfam" id="PF10180">
    <property type="entry name" value="WKF"/>
    <property type="match status" value="1"/>
</dbReference>
<dbReference type="PANTHER" id="PTHR22306">
    <property type="entry name" value="CHROMOSOME 7 OPEN READING FRAME 50"/>
    <property type="match status" value="1"/>
</dbReference>
<feature type="region of interest" description="Disordered" evidence="1">
    <location>
        <begin position="35"/>
        <end position="135"/>
    </location>
</feature>
<comment type="caution">
    <text evidence="3">The sequence shown here is derived from an EMBL/GenBank/DDBJ whole genome shotgun (WGS) entry which is preliminary data.</text>
</comment>
<dbReference type="OrthoDB" id="10261563at2759"/>
<evidence type="ECO:0000313" key="4">
    <source>
        <dbReference type="Proteomes" id="UP000494106"/>
    </source>
</evidence>